<organism evidence="1 2">
    <name type="scientific">Geodia barretti</name>
    <name type="common">Barrett's horny sponge</name>
    <dbReference type="NCBI Taxonomy" id="519541"/>
    <lineage>
        <taxon>Eukaryota</taxon>
        <taxon>Metazoa</taxon>
        <taxon>Porifera</taxon>
        <taxon>Demospongiae</taxon>
        <taxon>Heteroscleromorpha</taxon>
        <taxon>Tetractinellida</taxon>
        <taxon>Astrophorina</taxon>
        <taxon>Geodiidae</taxon>
        <taxon>Geodia</taxon>
    </lineage>
</organism>
<reference evidence="1" key="1">
    <citation type="submission" date="2023-03" db="EMBL/GenBank/DDBJ databases">
        <authorList>
            <person name="Steffen K."/>
            <person name="Cardenas P."/>
        </authorList>
    </citation>
    <scope>NUCLEOTIDE SEQUENCE</scope>
</reference>
<keyword evidence="2" id="KW-1185">Reference proteome</keyword>
<dbReference type="Proteomes" id="UP001174909">
    <property type="component" value="Unassembled WGS sequence"/>
</dbReference>
<sequence length="45" mass="4946">MPAEELLSPSAFCCTPQNEACRYHGDCCSERCILIRPFPPVSICG</sequence>
<evidence type="ECO:0000313" key="1">
    <source>
        <dbReference type="EMBL" id="CAI8051021.1"/>
    </source>
</evidence>
<gene>
    <name evidence="1" type="ORF">GBAR_LOCUS27976</name>
</gene>
<name>A0AA35TQ42_GEOBA</name>
<comment type="caution">
    <text evidence="1">The sequence shown here is derived from an EMBL/GenBank/DDBJ whole genome shotgun (WGS) entry which is preliminary data.</text>
</comment>
<protein>
    <submittedName>
        <fullName evidence="1">Uncharacterized protein</fullName>
    </submittedName>
</protein>
<proteinExistence type="predicted"/>
<dbReference type="EMBL" id="CASHTH010003895">
    <property type="protein sequence ID" value="CAI8051021.1"/>
    <property type="molecule type" value="Genomic_DNA"/>
</dbReference>
<evidence type="ECO:0000313" key="2">
    <source>
        <dbReference type="Proteomes" id="UP001174909"/>
    </source>
</evidence>
<accession>A0AA35TQ42</accession>
<dbReference type="AlphaFoldDB" id="A0AA35TQ42"/>